<proteinExistence type="predicted"/>
<evidence type="ECO:0000313" key="2">
    <source>
        <dbReference type="EMBL" id="VFT87847.1"/>
    </source>
</evidence>
<dbReference type="Proteomes" id="UP000332933">
    <property type="component" value="Unassembled WGS sequence"/>
</dbReference>
<dbReference type="EMBL" id="CAADRA010005263">
    <property type="protein sequence ID" value="VFT87847.1"/>
    <property type="molecule type" value="Genomic_DNA"/>
</dbReference>
<name>A0A485KSA6_9STRA</name>
<evidence type="ECO:0000313" key="3">
    <source>
        <dbReference type="Proteomes" id="UP000332933"/>
    </source>
</evidence>
<dbReference type="InterPro" id="IPR035892">
    <property type="entry name" value="C2_domain_sf"/>
</dbReference>
<protein>
    <submittedName>
        <fullName evidence="2">Aste57867_10979 protein</fullName>
    </submittedName>
</protein>
<dbReference type="AlphaFoldDB" id="A0A485KSA6"/>
<keyword evidence="3" id="KW-1185">Reference proteome</keyword>
<accession>A0A485KSA6</accession>
<evidence type="ECO:0000313" key="1">
    <source>
        <dbReference type="EMBL" id="KAF0698411.1"/>
    </source>
</evidence>
<organism evidence="2 3">
    <name type="scientific">Aphanomyces stellatus</name>
    <dbReference type="NCBI Taxonomy" id="120398"/>
    <lineage>
        <taxon>Eukaryota</taxon>
        <taxon>Sar</taxon>
        <taxon>Stramenopiles</taxon>
        <taxon>Oomycota</taxon>
        <taxon>Saprolegniomycetes</taxon>
        <taxon>Saprolegniales</taxon>
        <taxon>Verrucalvaceae</taxon>
        <taxon>Aphanomyces</taxon>
    </lineage>
</organism>
<sequence>MASPLLVVIIHNAQLVSGPRRRTQVVLTTSDGTPLAKTPVCCPNTASPDWGNAVFLLALPPHIPCIRFTLVHAHFFVPVVVGHFNINTTKVLATMRAPLPYSCPLRSGAARLRVSVGAHVGYDVPPTLAPATGCAACLRPYTGGRRRLCPLCHQRLCKRCLAPQWTPGITYDPPCGHVFCSPPLPLTLAAAATERPRASSSVGDAVASYFQWFGSHRGASTSTTWTATTTT</sequence>
<gene>
    <name evidence="2" type="primary">Aste57867_10979</name>
    <name evidence="1" type="ORF">As57867_010938</name>
    <name evidence="2" type="ORF">ASTE57867_10979</name>
</gene>
<dbReference type="SUPFAM" id="SSF49562">
    <property type="entry name" value="C2 domain (Calcium/lipid-binding domain, CaLB)"/>
    <property type="match status" value="1"/>
</dbReference>
<reference evidence="1" key="2">
    <citation type="submission" date="2019-06" db="EMBL/GenBank/DDBJ databases">
        <title>Genomics analysis of Aphanomyces spp. identifies a new class of oomycete effector associated with host adaptation.</title>
        <authorList>
            <person name="Gaulin E."/>
        </authorList>
    </citation>
    <scope>NUCLEOTIDE SEQUENCE</scope>
    <source>
        <strain evidence="1">CBS 578.67</strain>
    </source>
</reference>
<reference evidence="2 3" key="1">
    <citation type="submission" date="2019-03" db="EMBL/GenBank/DDBJ databases">
        <authorList>
            <person name="Gaulin E."/>
            <person name="Dumas B."/>
        </authorList>
    </citation>
    <scope>NUCLEOTIDE SEQUENCE [LARGE SCALE GENOMIC DNA]</scope>
    <source>
        <strain evidence="2">CBS 568.67</strain>
    </source>
</reference>
<dbReference type="EMBL" id="VJMH01005242">
    <property type="protein sequence ID" value="KAF0698411.1"/>
    <property type="molecule type" value="Genomic_DNA"/>
</dbReference>